<evidence type="ECO:0000313" key="2">
    <source>
        <dbReference type="Proteomes" id="UP000789759"/>
    </source>
</evidence>
<comment type="caution">
    <text evidence="1">The sequence shown here is derived from an EMBL/GenBank/DDBJ whole genome shotgun (WGS) entry which is preliminary data.</text>
</comment>
<dbReference type="Proteomes" id="UP000789759">
    <property type="component" value="Unassembled WGS sequence"/>
</dbReference>
<dbReference type="EMBL" id="CAJVQA010010188">
    <property type="protein sequence ID" value="CAG8694186.1"/>
    <property type="molecule type" value="Genomic_DNA"/>
</dbReference>
<sequence>MSIPPDNIFDIEEEVDMDISDNELDNTLDSILDASDGVGQVWEVVDDDLEETSEAEKVKTYHLSVNKYTEWIKNLKKIGLSYNKHDHKTKIGGKRKNLWTERWFCHHYREYESIAEKNHNKKSCLIQKETKKCGCKSYISVVCPVNSSMVTLKYYYKYHNH</sequence>
<dbReference type="OrthoDB" id="2445069at2759"/>
<name>A0A9N9HJI3_9GLOM</name>
<gene>
    <name evidence="1" type="ORF">CPELLU_LOCUS11471</name>
</gene>
<evidence type="ECO:0000313" key="1">
    <source>
        <dbReference type="EMBL" id="CAG8694186.1"/>
    </source>
</evidence>
<organism evidence="1 2">
    <name type="scientific">Cetraspora pellucida</name>
    <dbReference type="NCBI Taxonomy" id="1433469"/>
    <lineage>
        <taxon>Eukaryota</taxon>
        <taxon>Fungi</taxon>
        <taxon>Fungi incertae sedis</taxon>
        <taxon>Mucoromycota</taxon>
        <taxon>Glomeromycotina</taxon>
        <taxon>Glomeromycetes</taxon>
        <taxon>Diversisporales</taxon>
        <taxon>Gigasporaceae</taxon>
        <taxon>Cetraspora</taxon>
    </lineage>
</organism>
<accession>A0A9N9HJI3</accession>
<dbReference type="AlphaFoldDB" id="A0A9N9HJI3"/>
<proteinExistence type="predicted"/>
<reference evidence="1" key="1">
    <citation type="submission" date="2021-06" db="EMBL/GenBank/DDBJ databases">
        <authorList>
            <person name="Kallberg Y."/>
            <person name="Tangrot J."/>
            <person name="Rosling A."/>
        </authorList>
    </citation>
    <scope>NUCLEOTIDE SEQUENCE</scope>
    <source>
        <strain evidence="1">FL966</strain>
    </source>
</reference>
<protein>
    <submittedName>
        <fullName evidence="1">677_t:CDS:1</fullName>
    </submittedName>
</protein>
<keyword evidence="2" id="KW-1185">Reference proteome</keyword>